<evidence type="ECO:0000313" key="1">
    <source>
        <dbReference type="EMBL" id="CBY12636.1"/>
    </source>
</evidence>
<protein>
    <submittedName>
        <fullName evidence="1">Uncharacterized protein</fullName>
    </submittedName>
</protein>
<name>E4XS88_OIKDI</name>
<gene>
    <name evidence="1" type="ORF">GSOID_T00002039001</name>
</gene>
<proteinExistence type="predicted"/>
<accession>E4XS88</accession>
<keyword evidence="2" id="KW-1185">Reference proteome</keyword>
<dbReference type="Proteomes" id="UP000001307">
    <property type="component" value="Unassembled WGS sequence"/>
</dbReference>
<dbReference type="EMBL" id="FN653131">
    <property type="protein sequence ID" value="CBY12636.1"/>
    <property type="molecule type" value="Genomic_DNA"/>
</dbReference>
<dbReference type="InParanoid" id="E4XS88"/>
<sequence length="35" mass="4130">MINEIESLVLKFLTTRILTRINDNTNDQDLERRGP</sequence>
<evidence type="ECO:0000313" key="2">
    <source>
        <dbReference type="Proteomes" id="UP000001307"/>
    </source>
</evidence>
<reference evidence="1 2" key="1">
    <citation type="journal article" date="2010" name="Science">
        <title>Plasticity of animal genome architecture unmasked by rapid evolution of a pelagic tunicate.</title>
        <authorList>
            <person name="Denoeud F."/>
            <person name="Henriet S."/>
            <person name="Mungpakdee S."/>
            <person name="Aury J.M."/>
            <person name="Da Silva C."/>
            <person name="Brinkmann H."/>
            <person name="Mikhaleva J."/>
            <person name="Olsen L.C."/>
            <person name="Jubin C."/>
            <person name="Canestro C."/>
            <person name="Bouquet J.M."/>
            <person name="Danks G."/>
            <person name="Poulain J."/>
            <person name="Campsteijn C."/>
            <person name="Adamski M."/>
            <person name="Cross I."/>
            <person name="Yadetie F."/>
            <person name="Muffato M."/>
            <person name="Louis A."/>
            <person name="Butcher S."/>
            <person name="Tsagkogeorga G."/>
            <person name="Konrad A."/>
            <person name="Singh S."/>
            <person name="Jensen M.F."/>
            <person name="Cong E.H."/>
            <person name="Eikeseth-Otteraa H."/>
            <person name="Noel B."/>
            <person name="Anthouard V."/>
            <person name="Porcel B.M."/>
            <person name="Kachouri-Lafond R."/>
            <person name="Nishino A."/>
            <person name="Ugolini M."/>
            <person name="Chourrout P."/>
            <person name="Nishida H."/>
            <person name="Aasland R."/>
            <person name="Huzurbazar S."/>
            <person name="Westhof E."/>
            <person name="Delsuc F."/>
            <person name="Lehrach H."/>
            <person name="Reinhardt R."/>
            <person name="Weissenbach J."/>
            <person name="Roy S.W."/>
            <person name="Artiguenave F."/>
            <person name="Postlethwait J.H."/>
            <person name="Manak J.R."/>
            <person name="Thompson E.M."/>
            <person name="Jaillon O."/>
            <person name="Du Pasquier L."/>
            <person name="Boudinot P."/>
            <person name="Liberles D.A."/>
            <person name="Volff J.N."/>
            <person name="Philippe H."/>
            <person name="Lenhard B."/>
            <person name="Roest Crollius H."/>
            <person name="Wincker P."/>
            <person name="Chourrout D."/>
        </authorList>
    </citation>
    <scope>NUCLEOTIDE SEQUENCE [LARGE SCALE GENOMIC DNA]</scope>
</reference>
<dbReference type="AlphaFoldDB" id="E4XS88"/>
<organism evidence="1 2">
    <name type="scientific">Oikopleura dioica</name>
    <name type="common">Tunicate</name>
    <dbReference type="NCBI Taxonomy" id="34765"/>
    <lineage>
        <taxon>Eukaryota</taxon>
        <taxon>Metazoa</taxon>
        <taxon>Chordata</taxon>
        <taxon>Tunicata</taxon>
        <taxon>Appendicularia</taxon>
        <taxon>Copelata</taxon>
        <taxon>Oikopleuridae</taxon>
        <taxon>Oikopleura</taxon>
    </lineage>
</organism>